<dbReference type="Proteomes" id="UP000297348">
    <property type="component" value="Unassembled WGS sequence"/>
</dbReference>
<proteinExistence type="predicted"/>
<name>A0A4Z0J913_9LACO</name>
<keyword evidence="1" id="KW-1133">Transmembrane helix</keyword>
<dbReference type="Pfam" id="PF11797">
    <property type="entry name" value="WxLIP_HBD"/>
    <property type="match status" value="1"/>
</dbReference>
<evidence type="ECO:0000259" key="4">
    <source>
        <dbReference type="Pfam" id="PF11797"/>
    </source>
</evidence>
<evidence type="ECO:0000313" key="6">
    <source>
        <dbReference type="Proteomes" id="UP000297348"/>
    </source>
</evidence>
<evidence type="ECO:0000313" key="5">
    <source>
        <dbReference type="EMBL" id="TGD17959.1"/>
    </source>
</evidence>
<accession>A0A4Z0J913</accession>
<keyword evidence="6" id="KW-1185">Reference proteome</keyword>
<dbReference type="OrthoDB" id="2365961at2"/>
<reference evidence="5 6" key="1">
    <citation type="submission" date="2018-10" db="EMBL/GenBank/DDBJ databases">
        <title>Lactobacillus sp. R7 and Lactobacillus sp. R19 isolated from fermented mustard green product of Taiwan.</title>
        <authorList>
            <person name="Lin S.-T."/>
        </authorList>
    </citation>
    <scope>NUCLEOTIDE SEQUENCE [LARGE SCALE GENOMIC DNA]</scope>
    <source>
        <strain evidence="5 6">BCRC 81129</strain>
    </source>
</reference>
<dbReference type="AlphaFoldDB" id="A0A4Z0J913"/>
<keyword evidence="1" id="KW-0812">Transmembrane</keyword>
<evidence type="ECO:0000256" key="1">
    <source>
        <dbReference type="SAM" id="Phobius"/>
    </source>
</evidence>
<keyword evidence="1" id="KW-0472">Membrane</keyword>
<dbReference type="Pfam" id="PF06030">
    <property type="entry name" value="WxLIP_PGBD"/>
    <property type="match status" value="1"/>
</dbReference>
<feature type="signal peptide" evidence="2">
    <location>
        <begin position="1"/>
        <end position="25"/>
    </location>
</feature>
<sequence length="343" mass="37845">MQRGLKILFAVLVAMLAWGAQLASASASSVGYTVKAELPSDQLSKQVSYFDLHTQPGQQQQLKVVISNTSNTTQRFAVSVNQAVTNDNGVIDYSQSDPKLDPTLQVGMKELFTKASGQRVTVPANAQKTVVLTLQMPEKTVRGTLLGGVYVAQLQGKAAKPKVPISIRNAFAYAIGVELREGALVKPNLVLHQVRATQLNRRNFITANLQNPEPGIMSGLKVNAQVMKAKQSQLQPLISQQQSHMGMAPNSNFNFAIPWGNKDLPAGQYILHLTAQAGKQNWQFTRNFTIAKKTVKRLNKTVITPTKRPNYWLYLVLGLIIVALLAVIGYLIYRNRQQRKSLQ</sequence>
<keyword evidence="2" id="KW-0732">Signal</keyword>
<feature type="domain" description="WxL Interacting Protein peptidoglycan binding" evidence="3">
    <location>
        <begin position="32"/>
        <end position="152"/>
    </location>
</feature>
<feature type="transmembrane region" description="Helical" evidence="1">
    <location>
        <begin position="311"/>
        <end position="333"/>
    </location>
</feature>
<dbReference type="InterPro" id="IPR010317">
    <property type="entry name" value="WxLIP_PGBD"/>
</dbReference>
<feature type="domain" description="WxL Interacting Protein host binding" evidence="4">
    <location>
        <begin position="165"/>
        <end position="300"/>
    </location>
</feature>
<dbReference type="InterPro" id="IPR021759">
    <property type="entry name" value="WxLIP_HBD"/>
</dbReference>
<dbReference type="EMBL" id="RKLX01000019">
    <property type="protein sequence ID" value="TGD17959.1"/>
    <property type="molecule type" value="Genomic_DNA"/>
</dbReference>
<comment type="caution">
    <text evidence="5">The sequence shown here is derived from an EMBL/GenBank/DDBJ whole genome shotgun (WGS) entry which is preliminary data.</text>
</comment>
<feature type="chain" id="PRO_5038709472" evidence="2">
    <location>
        <begin position="26"/>
        <end position="343"/>
    </location>
</feature>
<protein>
    <submittedName>
        <fullName evidence="5">DUF916 and DUF3324 domain-containing protein</fullName>
    </submittedName>
</protein>
<evidence type="ECO:0000256" key="2">
    <source>
        <dbReference type="SAM" id="SignalP"/>
    </source>
</evidence>
<organism evidence="5 6">
    <name type="scientific">Levilactobacillus suantsaiihabitans</name>
    <dbReference type="NCBI Taxonomy" id="2487722"/>
    <lineage>
        <taxon>Bacteria</taxon>
        <taxon>Bacillati</taxon>
        <taxon>Bacillota</taxon>
        <taxon>Bacilli</taxon>
        <taxon>Lactobacillales</taxon>
        <taxon>Lactobacillaceae</taxon>
        <taxon>Levilactobacillus</taxon>
    </lineage>
</organism>
<dbReference type="RefSeq" id="WP_135368601.1">
    <property type="nucleotide sequence ID" value="NZ_RKLX01000019.1"/>
</dbReference>
<gene>
    <name evidence="5" type="ORF">EGT51_10315</name>
</gene>
<evidence type="ECO:0000259" key="3">
    <source>
        <dbReference type="Pfam" id="PF06030"/>
    </source>
</evidence>